<reference evidence="1 2" key="1">
    <citation type="submission" date="2023-09" db="EMBL/GenBank/DDBJ databases">
        <title>Multi-omics analysis of a traditional fermented food reveals byproduct-associated fungal strains for waste-to-food upcycling.</title>
        <authorList>
            <consortium name="Lawrence Berkeley National Laboratory"/>
            <person name="Rekdal V.M."/>
            <person name="Villalobos-Escobedo J.M."/>
            <person name="Rodriguez-Valeron N."/>
            <person name="Garcia M.O."/>
            <person name="Vasquez D.P."/>
            <person name="Damayanti I."/>
            <person name="Sorensen P.M."/>
            <person name="Baidoo E.E."/>
            <person name="De Carvalho A.C."/>
            <person name="Riley R."/>
            <person name="Lipzen A."/>
            <person name="He G."/>
            <person name="Yan M."/>
            <person name="Haridas S."/>
            <person name="Daum C."/>
            <person name="Yoshinaga Y."/>
            <person name="Ng V."/>
            <person name="Grigoriev I.V."/>
            <person name="Munk R."/>
            <person name="Nuraida L."/>
            <person name="Wijaya C.H."/>
            <person name="Morales P.-C."/>
            <person name="Keasling J.D."/>
        </authorList>
    </citation>
    <scope>NUCLEOTIDE SEQUENCE [LARGE SCALE GENOMIC DNA]</scope>
    <source>
        <strain evidence="1 2">FGSC 2613</strain>
    </source>
</reference>
<gene>
    <name evidence="1" type="ORF">QR685DRAFT_432457</name>
</gene>
<keyword evidence="2" id="KW-1185">Reference proteome</keyword>
<comment type="caution">
    <text evidence="1">The sequence shown here is derived from an EMBL/GenBank/DDBJ whole genome shotgun (WGS) entry which is preliminary data.</text>
</comment>
<dbReference type="EMBL" id="JAVLET010000001">
    <property type="protein sequence ID" value="KAL0475989.1"/>
    <property type="molecule type" value="Genomic_DNA"/>
</dbReference>
<sequence length="117" mass="13750">MSNLAQLSAGREVDATIELALKFIPIVELHADFSNFDEWEHSIRFYLDYHGLYGYIDPKFEIQCTSGPIHRHRLFLYGNHRHDPKLLLEVFYDYRTLYADLPTGSGVEVLEVCEDWR</sequence>
<organism evidence="1 2">
    <name type="scientific">Neurospora intermedia</name>
    <dbReference type="NCBI Taxonomy" id="5142"/>
    <lineage>
        <taxon>Eukaryota</taxon>
        <taxon>Fungi</taxon>
        <taxon>Dikarya</taxon>
        <taxon>Ascomycota</taxon>
        <taxon>Pezizomycotina</taxon>
        <taxon>Sordariomycetes</taxon>
        <taxon>Sordariomycetidae</taxon>
        <taxon>Sordariales</taxon>
        <taxon>Sordariaceae</taxon>
        <taxon>Neurospora</taxon>
    </lineage>
</organism>
<evidence type="ECO:0000313" key="1">
    <source>
        <dbReference type="EMBL" id="KAL0475989.1"/>
    </source>
</evidence>
<dbReference type="Proteomes" id="UP001451303">
    <property type="component" value="Unassembled WGS sequence"/>
</dbReference>
<accession>A0ABR3DTK1</accession>
<proteinExistence type="predicted"/>
<protein>
    <submittedName>
        <fullName evidence="1">Uncharacterized protein</fullName>
    </submittedName>
</protein>
<evidence type="ECO:0000313" key="2">
    <source>
        <dbReference type="Proteomes" id="UP001451303"/>
    </source>
</evidence>
<name>A0ABR3DTK1_NEUIN</name>